<feature type="signal peptide" evidence="1">
    <location>
        <begin position="1"/>
        <end position="24"/>
    </location>
</feature>
<dbReference type="EMBL" id="BDGG01000009">
    <property type="protein sequence ID" value="GAV03240.1"/>
    <property type="molecule type" value="Genomic_DNA"/>
</dbReference>
<feature type="chain" id="PRO_5008898645" evidence="1">
    <location>
        <begin position="25"/>
        <end position="128"/>
    </location>
</feature>
<gene>
    <name evidence="2" type="primary">RvY_13692-1</name>
    <name evidence="2" type="synonym">RvY_13692.1</name>
    <name evidence="2" type="ORF">RvY_13692</name>
</gene>
<organism evidence="2 3">
    <name type="scientific">Ramazzottius varieornatus</name>
    <name type="common">Water bear</name>
    <name type="synonym">Tardigrade</name>
    <dbReference type="NCBI Taxonomy" id="947166"/>
    <lineage>
        <taxon>Eukaryota</taxon>
        <taxon>Metazoa</taxon>
        <taxon>Ecdysozoa</taxon>
        <taxon>Tardigrada</taxon>
        <taxon>Eutardigrada</taxon>
        <taxon>Parachela</taxon>
        <taxon>Hypsibioidea</taxon>
        <taxon>Ramazzottiidae</taxon>
        <taxon>Ramazzottius</taxon>
    </lineage>
</organism>
<comment type="caution">
    <text evidence="2">The sequence shown here is derived from an EMBL/GenBank/DDBJ whole genome shotgun (WGS) entry which is preliminary data.</text>
</comment>
<evidence type="ECO:0000256" key="1">
    <source>
        <dbReference type="SAM" id="SignalP"/>
    </source>
</evidence>
<dbReference type="Proteomes" id="UP000186922">
    <property type="component" value="Unassembled WGS sequence"/>
</dbReference>
<keyword evidence="1" id="KW-0732">Signal</keyword>
<reference evidence="2 3" key="1">
    <citation type="journal article" date="2016" name="Nat. Commun.">
        <title>Extremotolerant tardigrade genome and improved radiotolerance of human cultured cells by tardigrade-unique protein.</title>
        <authorList>
            <person name="Hashimoto T."/>
            <person name="Horikawa D.D."/>
            <person name="Saito Y."/>
            <person name="Kuwahara H."/>
            <person name="Kozuka-Hata H."/>
            <person name="Shin-I T."/>
            <person name="Minakuchi Y."/>
            <person name="Ohishi K."/>
            <person name="Motoyama A."/>
            <person name="Aizu T."/>
            <person name="Enomoto A."/>
            <person name="Kondo K."/>
            <person name="Tanaka S."/>
            <person name="Hara Y."/>
            <person name="Koshikawa S."/>
            <person name="Sagara H."/>
            <person name="Miura T."/>
            <person name="Yokobori S."/>
            <person name="Miyagawa K."/>
            <person name="Suzuki Y."/>
            <person name="Kubo T."/>
            <person name="Oyama M."/>
            <person name="Kohara Y."/>
            <person name="Fujiyama A."/>
            <person name="Arakawa K."/>
            <person name="Katayama T."/>
            <person name="Toyoda A."/>
            <person name="Kunieda T."/>
        </authorList>
    </citation>
    <scope>NUCLEOTIDE SEQUENCE [LARGE SCALE GENOMIC DNA]</scope>
    <source>
        <strain evidence="2 3">YOKOZUNA-1</strain>
    </source>
</reference>
<accession>A0A1D1VNS2</accession>
<sequence>MGRTMYRIQLLFFALVCGLYSVNCQYYNNNRFGGGGSLLGSGYYGTGGYSSLYNGVFNGLYGIGGGLTTGLYGGHGPFGNYGFGALGGLGGYGGYDGLGGYGGYGGLYGNSGSLYNPLSVYGNGVYIG</sequence>
<dbReference type="AlphaFoldDB" id="A0A1D1VNS2"/>
<keyword evidence="3" id="KW-1185">Reference proteome</keyword>
<protein>
    <submittedName>
        <fullName evidence="2">Uncharacterized protein</fullName>
    </submittedName>
</protein>
<name>A0A1D1VNS2_RAMVA</name>
<evidence type="ECO:0000313" key="2">
    <source>
        <dbReference type="EMBL" id="GAV03240.1"/>
    </source>
</evidence>
<proteinExistence type="predicted"/>
<evidence type="ECO:0000313" key="3">
    <source>
        <dbReference type="Proteomes" id="UP000186922"/>
    </source>
</evidence>